<keyword evidence="4" id="KW-1185">Reference proteome</keyword>
<dbReference type="InterPro" id="IPR000120">
    <property type="entry name" value="Amidase"/>
</dbReference>
<dbReference type="STRING" id="411945.GA0061102_100747"/>
<dbReference type="SUPFAM" id="SSF75304">
    <property type="entry name" value="Amidase signature (AS) enzymes"/>
    <property type="match status" value="1"/>
</dbReference>
<organism evidence="3 4">
    <name type="scientific">Rhizobium miluonense</name>
    <dbReference type="NCBI Taxonomy" id="411945"/>
    <lineage>
        <taxon>Bacteria</taxon>
        <taxon>Pseudomonadati</taxon>
        <taxon>Pseudomonadota</taxon>
        <taxon>Alphaproteobacteria</taxon>
        <taxon>Hyphomicrobiales</taxon>
        <taxon>Rhizobiaceae</taxon>
        <taxon>Rhizobium/Agrobacterium group</taxon>
        <taxon>Rhizobium</taxon>
    </lineage>
</organism>
<evidence type="ECO:0000256" key="1">
    <source>
        <dbReference type="ARBA" id="ARBA00009199"/>
    </source>
</evidence>
<name>A0A1C3UZS7_9HYPH</name>
<proteinExistence type="inferred from homology"/>
<evidence type="ECO:0000313" key="3">
    <source>
        <dbReference type="EMBL" id="SCB20837.1"/>
    </source>
</evidence>
<dbReference type="GO" id="GO:0003824">
    <property type="term" value="F:catalytic activity"/>
    <property type="evidence" value="ECO:0007669"/>
    <property type="project" value="InterPro"/>
</dbReference>
<accession>A0A1C3UZS7</accession>
<comment type="similarity">
    <text evidence="1">Belongs to the amidase family.</text>
</comment>
<dbReference type="EMBL" id="FMAH01000007">
    <property type="protein sequence ID" value="SCB20837.1"/>
    <property type="molecule type" value="Genomic_DNA"/>
</dbReference>
<sequence>MSVVFSPMSLSDARSIVAQHGPGALREIVMARAADNHDNAIIQTDATALPASESGPLAGIAFGVKDNIDVAGYATTGACPGLARNLATDDAAAVAALRSAGGYVPIKLNLHELAFGITSNNAVYGPVRNPFDPERCAGGSSGGSGAAIARGVVPFALGSDTGGSSRIPAAFCSVAGLRPSTGRYPAGGALILSPTRDTVGPMAANCTDLAEIDAIISGEHLLPELPDRPLRFGVLWDKRGLSQSVDEAIAGALSKLARSGEISLVPISSPEFEDVDARIGGPIVFNEALEFWTDFCAKKLGKTLAEFTATIGSPDVRTIFERLPALAAKTSEAFLYARGSGLASLRNTYEQLFHDRRLDAIIMPTVPVQPPRIGEDSRMQTDAGSIPTFPTVTSHAVLATLTGAPSISIPAGLDRDGLPVALMIDGKRLADRALLAIACKVEALLVQ</sequence>
<evidence type="ECO:0000259" key="2">
    <source>
        <dbReference type="Pfam" id="PF01425"/>
    </source>
</evidence>
<feature type="domain" description="Amidase" evidence="2">
    <location>
        <begin position="46"/>
        <end position="435"/>
    </location>
</feature>
<dbReference type="RefSeq" id="WP_092846111.1">
    <property type="nucleotide sequence ID" value="NZ_FMAH01000007.1"/>
</dbReference>
<reference evidence="4" key="1">
    <citation type="submission" date="2016-08" db="EMBL/GenBank/DDBJ databases">
        <authorList>
            <person name="Varghese N."/>
            <person name="Submissions Spin"/>
        </authorList>
    </citation>
    <scope>NUCLEOTIDE SEQUENCE [LARGE SCALE GENOMIC DNA]</scope>
    <source>
        <strain evidence="4">HAMBI 2971</strain>
    </source>
</reference>
<dbReference type="Gene3D" id="3.90.1300.10">
    <property type="entry name" value="Amidase signature (AS) domain"/>
    <property type="match status" value="1"/>
</dbReference>
<dbReference type="Proteomes" id="UP000199435">
    <property type="component" value="Unassembled WGS sequence"/>
</dbReference>
<dbReference type="InterPro" id="IPR036928">
    <property type="entry name" value="AS_sf"/>
</dbReference>
<dbReference type="PANTHER" id="PTHR11895:SF7">
    <property type="entry name" value="GLUTAMYL-TRNA(GLN) AMIDOTRANSFERASE SUBUNIT A, MITOCHONDRIAL"/>
    <property type="match status" value="1"/>
</dbReference>
<dbReference type="Pfam" id="PF01425">
    <property type="entry name" value="Amidase"/>
    <property type="match status" value="1"/>
</dbReference>
<protein>
    <submittedName>
        <fullName evidence="3">Mandelamide amidase</fullName>
    </submittedName>
</protein>
<dbReference type="InterPro" id="IPR023631">
    <property type="entry name" value="Amidase_dom"/>
</dbReference>
<dbReference type="PANTHER" id="PTHR11895">
    <property type="entry name" value="TRANSAMIDASE"/>
    <property type="match status" value="1"/>
</dbReference>
<dbReference type="AlphaFoldDB" id="A0A1C3UZS7"/>
<evidence type="ECO:0000313" key="4">
    <source>
        <dbReference type="Proteomes" id="UP000199435"/>
    </source>
</evidence>
<gene>
    <name evidence="3" type="ORF">GA0061102_100747</name>
</gene>
<dbReference type="OrthoDB" id="9777859at2"/>